<dbReference type="Proteomes" id="UP000313948">
    <property type="component" value="Chromosome"/>
</dbReference>
<accession>A0ABX5VR21</accession>
<reference evidence="2 3" key="1">
    <citation type="submission" date="2019-05" db="EMBL/GenBank/DDBJ databases">
        <title>Georgenia *** sp. nov., and Georgenia *** sp. nov., isolated from the intestinal contents of plateau pika (Ochotona curzoniae) in the Qinghai-Tibet plateau of China.</title>
        <authorList>
            <person name="Tian Z."/>
        </authorList>
    </citation>
    <scope>NUCLEOTIDE SEQUENCE [LARGE SCALE GENOMIC DNA]</scope>
    <source>
        <strain evidence="2 3">Z294</strain>
    </source>
</reference>
<dbReference type="InterPro" id="IPR006521">
    <property type="entry name" value="Tail_protein_I"/>
</dbReference>
<protein>
    <submittedName>
        <fullName evidence="2">Phage tail protein</fullName>
    </submittedName>
</protein>
<name>A0ABX5VR21_9MICO</name>
<feature type="region of interest" description="Disordered" evidence="1">
    <location>
        <begin position="159"/>
        <end position="179"/>
    </location>
</feature>
<dbReference type="InterPro" id="IPR011748">
    <property type="entry name" value="Unchr_phage_tail-like"/>
</dbReference>
<gene>
    <name evidence="2" type="ORF">FE251_06925</name>
</gene>
<evidence type="ECO:0000313" key="3">
    <source>
        <dbReference type="Proteomes" id="UP000313948"/>
    </source>
</evidence>
<evidence type="ECO:0000313" key="2">
    <source>
        <dbReference type="EMBL" id="QDB80730.1"/>
    </source>
</evidence>
<evidence type="ECO:0000256" key="1">
    <source>
        <dbReference type="SAM" id="MobiDB-lite"/>
    </source>
</evidence>
<dbReference type="EMBL" id="CP040899">
    <property type="protein sequence ID" value="QDB80730.1"/>
    <property type="molecule type" value="Genomic_DNA"/>
</dbReference>
<organism evidence="2 3">
    <name type="scientific">Georgenia wutianyii</name>
    <dbReference type="NCBI Taxonomy" id="2585135"/>
    <lineage>
        <taxon>Bacteria</taxon>
        <taxon>Bacillati</taxon>
        <taxon>Actinomycetota</taxon>
        <taxon>Actinomycetes</taxon>
        <taxon>Micrococcales</taxon>
        <taxon>Bogoriellaceae</taxon>
        <taxon>Georgenia</taxon>
    </lineage>
</organism>
<keyword evidence="3" id="KW-1185">Reference proteome</keyword>
<dbReference type="NCBIfam" id="TIGR02242">
    <property type="entry name" value="tail_TIGR02242"/>
    <property type="match status" value="1"/>
</dbReference>
<proteinExistence type="predicted"/>
<dbReference type="Pfam" id="PF09684">
    <property type="entry name" value="Tail_P2_I"/>
    <property type="match status" value="1"/>
</dbReference>
<sequence length="179" mass="19501">MLTDDFFVRFASIFQEQAGTLLAHAHNLPHLADPSVTPAGMLRWTASWIGLSGVDGDQPEEWQRRYVAGCARVLAWRGTRRGLTGFLELLSDGPALVRDGGGVWREDGAPDDTCWVVMEVASTGLLEEADFVRLVLDEVPAHVRAELWVAGRQVFPDDAPATAPARHRAAVGGRGSEEQ</sequence>